<protein>
    <submittedName>
        <fullName evidence="1">Uncharacterized protein</fullName>
    </submittedName>
</protein>
<dbReference type="EMBL" id="JAHLJV010000044">
    <property type="protein sequence ID" value="KAK1585432.1"/>
    <property type="molecule type" value="Genomic_DNA"/>
</dbReference>
<keyword evidence="2" id="KW-1185">Reference proteome</keyword>
<sequence>MPRCLDAFAIMSSVAGDAALEHVGHRNWRSAKPVPDAQSHPHGSLACPKASFLDHVGALAMFQRRIGPTWMRKKSPHSLAALALRNRQPSTIVSWLWASLCCCCHSARISCAMPRQPPAT</sequence>
<dbReference type="Proteomes" id="UP001230504">
    <property type="component" value="Unassembled WGS sequence"/>
</dbReference>
<comment type="caution">
    <text evidence="1">The sequence shown here is derived from an EMBL/GenBank/DDBJ whole genome shotgun (WGS) entry which is preliminary data.</text>
</comment>
<evidence type="ECO:0000313" key="2">
    <source>
        <dbReference type="Proteomes" id="UP001230504"/>
    </source>
</evidence>
<accession>A0AAD8PVU3</accession>
<reference evidence="1" key="1">
    <citation type="submission" date="2021-06" db="EMBL/GenBank/DDBJ databases">
        <title>Comparative genomics, transcriptomics and evolutionary studies reveal genomic signatures of adaptation to plant cell wall in hemibiotrophic fungi.</title>
        <authorList>
            <consortium name="DOE Joint Genome Institute"/>
            <person name="Baroncelli R."/>
            <person name="Diaz J.F."/>
            <person name="Benocci T."/>
            <person name="Peng M."/>
            <person name="Battaglia E."/>
            <person name="Haridas S."/>
            <person name="Andreopoulos W."/>
            <person name="Labutti K."/>
            <person name="Pangilinan J."/>
            <person name="Floch G.L."/>
            <person name="Makela M.R."/>
            <person name="Henrissat B."/>
            <person name="Grigoriev I.V."/>
            <person name="Crouch J.A."/>
            <person name="De Vries R.P."/>
            <person name="Sukno S.A."/>
            <person name="Thon M.R."/>
        </authorList>
    </citation>
    <scope>NUCLEOTIDE SEQUENCE</scope>
    <source>
        <strain evidence="1">CBS 125086</strain>
    </source>
</reference>
<name>A0AAD8PVU3_9PEZI</name>
<proteinExistence type="predicted"/>
<dbReference type="RefSeq" id="XP_060412456.1">
    <property type="nucleotide sequence ID" value="XM_060551997.1"/>
</dbReference>
<dbReference type="GeneID" id="85436237"/>
<gene>
    <name evidence="1" type="ORF">LY79DRAFT_268150</name>
</gene>
<evidence type="ECO:0000313" key="1">
    <source>
        <dbReference type="EMBL" id="KAK1585432.1"/>
    </source>
</evidence>
<organism evidence="1 2">
    <name type="scientific">Colletotrichum navitas</name>
    <dbReference type="NCBI Taxonomy" id="681940"/>
    <lineage>
        <taxon>Eukaryota</taxon>
        <taxon>Fungi</taxon>
        <taxon>Dikarya</taxon>
        <taxon>Ascomycota</taxon>
        <taxon>Pezizomycotina</taxon>
        <taxon>Sordariomycetes</taxon>
        <taxon>Hypocreomycetidae</taxon>
        <taxon>Glomerellales</taxon>
        <taxon>Glomerellaceae</taxon>
        <taxon>Colletotrichum</taxon>
        <taxon>Colletotrichum graminicola species complex</taxon>
    </lineage>
</organism>
<dbReference type="AlphaFoldDB" id="A0AAD8PVU3"/>